<dbReference type="AlphaFoldDB" id="A0A8J9YP07"/>
<reference evidence="2" key="1">
    <citation type="submission" date="2022-01" db="EMBL/GenBank/DDBJ databases">
        <authorList>
            <person name="Braso-Vives M."/>
        </authorList>
    </citation>
    <scope>NUCLEOTIDE SEQUENCE</scope>
</reference>
<organism evidence="2 3">
    <name type="scientific">Branchiostoma lanceolatum</name>
    <name type="common">Common lancelet</name>
    <name type="synonym">Amphioxus lanceolatum</name>
    <dbReference type="NCBI Taxonomy" id="7740"/>
    <lineage>
        <taxon>Eukaryota</taxon>
        <taxon>Metazoa</taxon>
        <taxon>Chordata</taxon>
        <taxon>Cephalochordata</taxon>
        <taxon>Leptocardii</taxon>
        <taxon>Amphioxiformes</taxon>
        <taxon>Branchiostomatidae</taxon>
        <taxon>Branchiostoma</taxon>
    </lineage>
</organism>
<sequence length="141" mass="14977">MWAATTYSLESARDDVMTCNLPVAPKPQHKGASRAPQPGYLVSRATNGREAVCRRSSGIPVRRLSGQVWNRTDGEASGPRTGSHAIVLSWNPRDRKNNKGASPGKSDVMASPSAYGAITRSARPSGDVLIYAESDLITPGA</sequence>
<evidence type="ECO:0000313" key="2">
    <source>
        <dbReference type="EMBL" id="CAH1239421.1"/>
    </source>
</evidence>
<feature type="region of interest" description="Disordered" evidence="1">
    <location>
        <begin position="70"/>
        <end position="111"/>
    </location>
</feature>
<evidence type="ECO:0000256" key="1">
    <source>
        <dbReference type="SAM" id="MobiDB-lite"/>
    </source>
</evidence>
<proteinExistence type="predicted"/>
<gene>
    <name evidence="2" type="primary">Hypp5825</name>
    <name evidence="2" type="ORF">BLAG_LOCUS3734</name>
</gene>
<keyword evidence="3" id="KW-1185">Reference proteome</keyword>
<dbReference type="Proteomes" id="UP000838412">
    <property type="component" value="Chromosome 11"/>
</dbReference>
<evidence type="ECO:0000313" key="3">
    <source>
        <dbReference type="Proteomes" id="UP000838412"/>
    </source>
</evidence>
<accession>A0A8J9YP07</accession>
<dbReference type="EMBL" id="OV696696">
    <property type="protein sequence ID" value="CAH1239421.1"/>
    <property type="molecule type" value="Genomic_DNA"/>
</dbReference>
<protein>
    <submittedName>
        <fullName evidence="2">Hypp5825 protein</fullName>
    </submittedName>
</protein>
<name>A0A8J9YP07_BRALA</name>